<dbReference type="InterPro" id="IPR052761">
    <property type="entry name" value="Fungal_Detox/Toxin_TFs"/>
</dbReference>
<dbReference type="GO" id="GO:0006351">
    <property type="term" value="P:DNA-templated transcription"/>
    <property type="evidence" value="ECO:0007669"/>
    <property type="project" value="InterPro"/>
</dbReference>
<dbReference type="SUPFAM" id="SSF57701">
    <property type="entry name" value="Zn2/Cys6 DNA-binding domain"/>
    <property type="match status" value="1"/>
</dbReference>
<evidence type="ECO:0000313" key="5">
    <source>
        <dbReference type="EMBL" id="KAH7142098.1"/>
    </source>
</evidence>
<keyword evidence="2" id="KW-0539">Nucleus</keyword>
<feature type="compositionally biased region" description="Basic and acidic residues" evidence="3">
    <location>
        <begin position="859"/>
        <end position="871"/>
    </location>
</feature>
<name>A0A9P9ERW5_9HYPO</name>
<dbReference type="Gene3D" id="4.10.240.10">
    <property type="entry name" value="Zn(2)-C6 fungal-type DNA-binding domain"/>
    <property type="match status" value="1"/>
</dbReference>
<dbReference type="PANTHER" id="PTHR47425">
    <property type="entry name" value="FARB-RELATED"/>
    <property type="match status" value="1"/>
</dbReference>
<dbReference type="InterPro" id="IPR001138">
    <property type="entry name" value="Zn2Cys6_DnaBD"/>
</dbReference>
<dbReference type="InterPro" id="IPR036864">
    <property type="entry name" value="Zn2-C6_fun-type_DNA-bd_sf"/>
</dbReference>
<organism evidence="5 6">
    <name type="scientific">Dactylonectria macrodidyma</name>
    <dbReference type="NCBI Taxonomy" id="307937"/>
    <lineage>
        <taxon>Eukaryota</taxon>
        <taxon>Fungi</taxon>
        <taxon>Dikarya</taxon>
        <taxon>Ascomycota</taxon>
        <taxon>Pezizomycotina</taxon>
        <taxon>Sordariomycetes</taxon>
        <taxon>Hypocreomycetidae</taxon>
        <taxon>Hypocreales</taxon>
        <taxon>Nectriaceae</taxon>
        <taxon>Dactylonectria</taxon>
    </lineage>
</organism>
<dbReference type="Pfam" id="PF00172">
    <property type="entry name" value="Zn_clus"/>
    <property type="match status" value="1"/>
</dbReference>
<dbReference type="GO" id="GO:0003677">
    <property type="term" value="F:DNA binding"/>
    <property type="evidence" value="ECO:0007669"/>
    <property type="project" value="InterPro"/>
</dbReference>
<dbReference type="PROSITE" id="PS50048">
    <property type="entry name" value="ZN2_CY6_FUNGAL_2"/>
    <property type="match status" value="1"/>
</dbReference>
<dbReference type="Proteomes" id="UP000738349">
    <property type="component" value="Unassembled WGS sequence"/>
</dbReference>
<comment type="caution">
    <text evidence="5">The sequence shown here is derived from an EMBL/GenBank/DDBJ whole genome shotgun (WGS) entry which is preliminary data.</text>
</comment>
<dbReference type="PANTHER" id="PTHR47425:SF2">
    <property type="entry name" value="FARB-RELATED"/>
    <property type="match status" value="1"/>
</dbReference>
<feature type="region of interest" description="Disordered" evidence="3">
    <location>
        <begin position="771"/>
        <end position="793"/>
    </location>
</feature>
<dbReference type="CDD" id="cd12148">
    <property type="entry name" value="fungal_TF_MHR"/>
    <property type="match status" value="1"/>
</dbReference>
<evidence type="ECO:0000256" key="1">
    <source>
        <dbReference type="ARBA" id="ARBA00022723"/>
    </source>
</evidence>
<accession>A0A9P9ERW5</accession>
<feature type="region of interest" description="Disordered" evidence="3">
    <location>
        <begin position="850"/>
        <end position="871"/>
    </location>
</feature>
<evidence type="ECO:0000256" key="2">
    <source>
        <dbReference type="ARBA" id="ARBA00023242"/>
    </source>
</evidence>
<feature type="region of interest" description="Disordered" evidence="3">
    <location>
        <begin position="1"/>
        <end position="30"/>
    </location>
</feature>
<dbReference type="Pfam" id="PF04082">
    <property type="entry name" value="Fungal_trans"/>
    <property type="match status" value="1"/>
</dbReference>
<dbReference type="OrthoDB" id="5121955at2759"/>
<protein>
    <submittedName>
        <fullName evidence="5">Fungal-specific transcription factor domain-containing protein</fullName>
    </submittedName>
</protein>
<sequence length="871" mass="97995">MDSLNPQTRVFPLEPLPHSTQDDSRRVPAKARKRGRKACLSCRARKVRCDVSQRGRPCANCYLDSEPCVVTGRASKYRRAQYDVQDGIQTSLPPYEPLSRASNNPRVAGMAANLGSASPINSPPHEGSAALLDQPAVEEPADFHHRDADRSNTQDAFAECQENLAGPSSRPFSSPQVAPHNTSTLEDMLVFHKPNHLSMGFQSHPPTAGSASVSSELSYCCYPFLTLTNIHQISQQDAGFLDSQGCLRVPIRPFLDELVQHYFLHVHPFLPLINEGDFWELYCCGSRYPPENTMSLLLLQAMLFAACTFISESTRQALGYQDVRTMRATFLRRTKLLYDMECESSPLVVAQACILLSFTSLSSSRKPNTLWLSLAIENAKLAEAHLYPAISSPLRSKEQNILKRLWWCCIIRDRSMSLLMRLPIRITKGQFDFNTNLLTSKDMEDELQRSKVYNSTTKLRLSQILAQSVKLYTTLTDTLLLIHPPKGMQISTQQEQDESHVKLQECKAALRQWHASAISELPKIHDDPNLMTSPNTSRSTSHESTILYTNLMYMYYHTANIVLCHHEVLQRDILRESTEPCYSLAQDLSTIFKTRSELQDATSDIIECHKELLRLGLTQWLPSSAIGFILLPLMLNILDVKLSPPPRTELDQTQTSGTRPQQLNILIQFMRVYWPRYDGVEWVSEIIRHIIELAQLDEAKVRRKTSSVNWADIFAFQPRSYLRLVLTLDLSLSKGRLPDDWDFPIKLRGLFSFDANPLKEFAEGNYTNLESPRVASPPLQAENSNSPETTGSDQVQHHILGLDECLIATLESQFVFGECIGLPDAADFQLQSETGTSSAHLEGLSSVGCSSASSNTNKEINESHEYTALDC</sequence>
<dbReference type="PROSITE" id="PS00463">
    <property type="entry name" value="ZN2_CY6_FUNGAL_1"/>
    <property type="match status" value="1"/>
</dbReference>
<dbReference type="SMART" id="SM00066">
    <property type="entry name" value="GAL4"/>
    <property type="match status" value="1"/>
</dbReference>
<feature type="compositionally biased region" description="Polar residues" evidence="3">
    <location>
        <begin position="781"/>
        <end position="793"/>
    </location>
</feature>
<dbReference type="AlphaFoldDB" id="A0A9P9ERW5"/>
<evidence type="ECO:0000259" key="4">
    <source>
        <dbReference type="PROSITE" id="PS50048"/>
    </source>
</evidence>
<dbReference type="InterPro" id="IPR007219">
    <property type="entry name" value="XnlR_reg_dom"/>
</dbReference>
<feature type="domain" description="Zn(2)-C6 fungal-type" evidence="4">
    <location>
        <begin position="38"/>
        <end position="70"/>
    </location>
</feature>
<dbReference type="GO" id="GO:0000981">
    <property type="term" value="F:DNA-binding transcription factor activity, RNA polymerase II-specific"/>
    <property type="evidence" value="ECO:0007669"/>
    <property type="project" value="InterPro"/>
</dbReference>
<dbReference type="EMBL" id="JAGMUV010000010">
    <property type="protein sequence ID" value="KAH7142098.1"/>
    <property type="molecule type" value="Genomic_DNA"/>
</dbReference>
<evidence type="ECO:0000313" key="6">
    <source>
        <dbReference type="Proteomes" id="UP000738349"/>
    </source>
</evidence>
<reference evidence="5" key="1">
    <citation type="journal article" date="2021" name="Nat. Commun.">
        <title>Genetic determinants of endophytism in the Arabidopsis root mycobiome.</title>
        <authorList>
            <person name="Mesny F."/>
            <person name="Miyauchi S."/>
            <person name="Thiergart T."/>
            <person name="Pickel B."/>
            <person name="Atanasova L."/>
            <person name="Karlsson M."/>
            <person name="Huettel B."/>
            <person name="Barry K.W."/>
            <person name="Haridas S."/>
            <person name="Chen C."/>
            <person name="Bauer D."/>
            <person name="Andreopoulos W."/>
            <person name="Pangilinan J."/>
            <person name="LaButti K."/>
            <person name="Riley R."/>
            <person name="Lipzen A."/>
            <person name="Clum A."/>
            <person name="Drula E."/>
            <person name="Henrissat B."/>
            <person name="Kohler A."/>
            <person name="Grigoriev I.V."/>
            <person name="Martin F.M."/>
            <person name="Hacquard S."/>
        </authorList>
    </citation>
    <scope>NUCLEOTIDE SEQUENCE</scope>
    <source>
        <strain evidence="5">MPI-CAGE-AT-0147</strain>
    </source>
</reference>
<evidence type="ECO:0000256" key="3">
    <source>
        <dbReference type="SAM" id="MobiDB-lite"/>
    </source>
</evidence>
<keyword evidence="6" id="KW-1185">Reference proteome</keyword>
<dbReference type="GO" id="GO:0008270">
    <property type="term" value="F:zinc ion binding"/>
    <property type="evidence" value="ECO:0007669"/>
    <property type="project" value="InterPro"/>
</dbReference>
<gene>
    <name evidence="5" type="ORF">EDB81DRAFT_723353</name>
</gene>
<proteinExistence type="predicted"/>
<keyword evidence="1" id="KW-0479">Metal-binding</keyword>
<dbReference type="CDD" id="cd00067">
    <property type="entry name" value="GAL4"/>
    <property type="match status" value="1"/>
</dbReference>